<comment type="caution">
    <text evidence="2">The sequence shown here is derived from an EMBL/GenBank/DDBJ whole genome shotgun (WGS) entry which is preliminary data.</text>
</comment>
<keyword evidence="1" id="KW-0472">Membrane</keyword>
<proteinExistence type="predicted"/>
<reference evidence="2" key="1">
    <citation type="submission" date="2013-11" db="EMBL/GenBank/DDBJ databases">
        <title>Genome sequence of the fusiform rust pathogen reveals effectors for host alternation and coevolution with pine.</title>
        <authorList>
            <consortium name="DOE Joint Genome Institute"/>
            <person name="Smith K."/>
            <person name="Pendleton A."/>
            <person name="Kubisiak T."/>
            <person name="Anderson C."/>
            <person name="Salamov A."/>
            <person name="Aerts A."/>
            <person name="Riley R."/>
            <person name="Clum A."/>
            <person name="Lindquist E."/>
            <person name="Ence D."/>
            <person name="Campbell M."/>
            <person name="Kronenberg Z."/>
            <person name="Feau N."/>
            <person name="Dhillon B."/>
            <person name="Hamelin R."/>
            <person name="Burleigh J."/>
            <person name="Smith J."/>
            <person name="Yandell M."/>
            <person name="Nelson C."/>
            <person name="Grigoriev I."/>
            <person name="Davis J."/>
        </authorList>
    </citation>
    <scope>NUCLEOTIDE SEQUENCE</scope>
    <source>
        <strain evidence="2">G11</strain>
    </source>
</reference>
<dbReference type="Proteomes" id="UP000886653">
    <property type="component" value="Unassembled WGS sequence"/>
</dbReference>
<evidence type="ECO:0000256" key="1">
    <source>
        <dbReference type="SAM" id="Phobius"/>
    </source>
</evidence>
<evidence type="ECO:0000313" key="2">
    <source>
        <dbReference type="EMBL" id="KAG0138971.1"/>
    </source>
</evidence>
<dbReference type="AlphaFoldDB" id="A0A9P6N4S3"/>
<organism evidence="2 3">
    <name type="scientific">Cronartium quercuum f. sp. fusiforme G11</name>
    <dbReference type="NCBI Taxonomy" id="708437"/>
    <lineage>
        <taxon>Eukaryota</taxon>
        <taxon>Fungi</taxon>
        <taxon>Dikarya</taxon>
        <taxon>Basidiomycota</taxon>
        <taxon>Pucciniomycotina</taxon>
        <taxon>Pucciniomycetes</taxon>
        <taxon>Pucciniales</taxon>
        <taxon>Coleosporiaceae</taxon>
        <taxon>Cronartium</taxon>
    </lineage>
</organism>
<sequence>METDDDEQGRLICLLLEMNPSVLLMIVFLVFLTIVSNRAFYVTDLREEILKMRQTELSGSGTWEDIPKSLEREYQTFSSDQR</sequence>
<dbReference type="EMBL" id="MU168049">
    <property type="protein sequence ID" value="KAG0138971.1"/>
    <property type="molecule type" value="Genomic_DNA"/>
</dbReference>
<keyword evidence="1" id="KW-1133">Transmembrane helix</keyword>
<accession>A0A9P6N4S3</accession>
<keyword evidence="1" id="KW-0812">Transmembrane</keyword>
<protein>
    <submittedName>
        <fullName evidence="2">Uncharacterized protein</fullName>
    </submittedName>
</protein>
<feature type="transmembrane region" description="Helical" evidence="1">
    <location>
        <begin position="22"/>
        <end position="43"/>
    </location>
</feature>
<name>A0A9P6N4S3_9BASI</name>
<gene>
    <name evidence="2" type="ORF">CROQUDRAFT_102454</name>
</gene>
<keyword evidence="3" id="KW-1185">Reference proteome</keyword>
<evidence type="ECO:0000313" key="3">
    <source>
        <dbReference type="Proteomes" id="UP000886653"/>
    </source>
</evidence>